<dbReference type="EMBL" id="LFYT02000002">
    <property type="protein sequence ID" value="PVE44203.1"/>
    <property type="molecule type" value="Genomic_DNA"/>
</dbReference>
<evidence type="ECO:0000259" key="3">
    <source>
        <dbReference type="Pfam" id="PF11740"/>
    </source>
</evidence>
<feature type="region of interest" description="Disordered" evidence="2">
    <location>
        <begin position="1"/>
        <end position="23"/>
    </location>
</feature>
<reference evidence="4" key="1">
    <citation type="submission" date="2017-04" db="EMBL/GenBank/DDBJ databases">
        <title>Unexpected and diverse lifestyles within the genus Limnohabitans.</title>
        <authorList>
            <person name="Kasalicky V."/>
            <person name="Mehrshad M."/>
            <person name="Andrei S.-A."/>
            <person name="Salcher M."/>
            <person name="Kratochvilova H."/>
            <person name="Simek K."/>
            <person name="Ghai R."/>
        </authorList>
    </citation>
    <scope>NUCLEOTIDE SEQUENCE [LARGE SCALE GENOMIC DNA]</scope>
    <source>
        <strain evidence="4">II-D5</strain>
    </source>
</reference>
<protein>
    <recommendedName>
        <fullName evidence="3">KfrA N-terminal DNA-binding domain-containing protein</fullName>
    </recommendedName>
</protein>
<dbReference type="RefSeq" id="WP_053176218.1">
    <property type="nucleotide sequence ID" value="NZ_LFYT02000002.1"/>
</dbReference>
<gene>
    <name evidence="4" type="ORF">H663_001735</name>
</gene>
<feature type="compositionally biased region" description="Polar residues" evidence="2">
    <location>
        <begin position="1"/>
        <end position="14"/>
    </location>
</feature>
<dbReference type="STRING" id="1293045.H663_18735"/>
<feature type="coiled-coil region" evidence="1">
    <location>
        <begin position="185"/>
        <end position="269"/>
    </location>
</feature>
<feature type="coiled-coil region" evidence="1">
    <location>
        <begin position="118"/>
        <end position="152"/>
    </location>
</feature>
<dbReference type="Proteomes" id="UP000037507">
    <property type="component" value="Unassembled WGS sequence"/>
</dbReference>
<organism evidence="4 5">
    <name type="scientific">Limnohabitans planktonicus II-D5</name>
    <dbReference type="NCBI Taxonomy" id="1293045"/>
    <lineage>
        <taxon>Bacteria</taxon>
        <taxon>Pseudomonadati</taxon>
        <taxon>Pseudomonadota</taxon>
        <taxon>Betaproteobacteria</taxon>
        <taxon>Burkholderiales</taxon>
        <taxon>Comamonadaceae</taxon>
        <taxon>Limnohabitans</taxon>
    </lineage>
</organism>
<keyword evidence="1" id="KW-0175">Coiled coil</keyword>
<dbReference type="OrthoDB" id="583532at2"/>
<evidence type="ECO:0000313" key="5">
    <source>
        <dbReference type="Proteomes" id="UP000037507"/>
    </source>
</evidence>
<proteinExistence type="predicted"/>
<name>A0A2T7UHQ1_9BURK</name>
<sequence>MQVNSPRGVQQTDVNGAADELLSEQLKPTIERVRMKLGRGSPNTVGPMLEVWFSSLGERLRGPTGESDKTSELPATVQVAMKTLWKSALQEAHSTFEASKADFANTASQQEQQMTTVLAEIEAERGAFTQKASELKQALDALELKHAETQGQAHKLQMLVNKKDEELTSSRLALQQQVAEGNEERRRHDAQLRSHSAEIQALQAQFVSSERRLMAEIDRERQQVKKLQAEVEIEKKKQIRHQSEALEVAGNLTKQLHELRMQNTQLSERASGYLARINDMQPKKLKSAAKNKAVRSVIG</sequence>
<accession>A0A2T7UHQ1</accession>
<comment type="caution">
    <text evidence="4">The sequence shown here is derived from an EMBL/GenBank/DDBJ whole genome shotgun (WGS) entry which is preliminary data.</text>
</comment>
<dbReference type="AlphaFoldDB" id="A0A2T7UHQ1"/>
<evidence type="ECO:0000256" key="1">
    <source>
        <dbReference type="SAM" id="Coils"/>
    </source>
</evidence>
<evidence type="ECO:0000256" key="2">
    <source>
        <dbReference type="SAM" id="MobiDB-lite"/>
    </source>
</evidence>
<keyword evidence="5" id="KW-1185">Reference proteome</keyword>
<feature type="domain" description="KfrA N-terminal DNA-binding" evidence="3">
    <location>
        <begin position="11"/>
        <end position="123"/>
    </location>
</feature>
<evidence type="ECO:0000313" key="4">
    <source>
        <dbReference type="EMBL" id="PVE44203.1"/>
    </source>
</evidence>
<dbReference type="InterPro" id="IPR021104">
    <property type="entry name" value="KfrA_DNA-bd_N"/>
</dbReference>
<dbReference type="Pfam" id="PF11740">
    <property type="entry name" value="KfrA_N"/>
    <property type="match status" value="1"/>
</dbReference>